<keyword evidence="1" id="KW-1133">Transmembrane helix</keyword>
<evidence type="ECO:0000313" key="3">
    <source>
        <dbReference type="Proteomes" id="UP000004892"/>
    </source>
</evidence>
<organism evidence="2 3">
    <name type="scientific">Odoribacter laneus YIT 12061</name>
    <dbReference type="NCBI Taxonomy" id="742817"/>
    <lineage>
        <taxon>Bacteria</taxon>
        <taxon>Pseudomonadati</taxon>
        <taxon>Bacteroidota</taxon>
        <taxon>Bacteroidia</taxon>
        <taxon>Bacteroidales</taxon>
        <taxon>Odoribacteraceae</taxon>
        <taxon>Odoribacter</taxon>
    </lineage>
</organism>
<feature type="transmembrane region" description="Helical" evidence="1">
    <location>
        <begin position="67"/>
        <end position="86"/>
    </location>
</feature>
<proteinExistence type="predicted"/>
<comment type="caution">
    <text evidence="2">The sequence shown here is derived from an EMBL/GenBank/DDBJ whole genome shotgun (WGS) entry which is preliminary data.</text>
</comment>
<feature type="transmembrane region" description="Helical" evidence="1">
    <location>
        <begin position="12"/>
        <end position="35"/>
    </location>
</feature>
<dbReference type="GeneID" id="98070423"/>
<dbReference type="EMBL" id="ADMC01000033">
    <property type="protein sequence ID" value="EHP45260.1"/>
    <property type="molecule type" value="Genomic_DNA"/>
</dbReference>
<evidence type="ECO:0000256" key="1">
    <source>
        <dbReference type="SAM" id="Phobius"/>
    </source>
</evidence>
<feature type="transmembrane region" description="Helical" evidence="1">
    <location>
        <begin position="128"/>
        <end position="147"/>
    </location>
</feature>
<feature type="transmembrane region" description="Helical" evidence="1">
    <location>
        <begin position="41"/>
        <end position="60"/>
    </location>
</feature>
<name>H1DKW5_9BACT</name>
<gene>
    <name evidence="2" type="ORF">HMPREF9449_02901</name>
</gene>
<reference evidence="2 3" key="1">
    <citation type="submission" date="2012-01" db="EMBL/GenBank/DDBJ databases">
        <title>The Genome Sequence of Odoribacter laneus YIT 12061.</title>
        <authorList>
            <consortium name="The Broad Institute Genome Sequencing Platform"/>
            <person name="Earl A."/>
            <person name="Ward D."/>
            <person name="Feldgarden M."/>
            <person name="Gevers D."/>
            <person name="Morotomi M."/>
            <person name="Young S.K."/>
            <person name="Zeng Q."/>
            <person name="Gargeya S."/>
            <person name="Fitzgerald M."/>
            <person name="Haas B."/>
            <person name="Abouelleil A."/>
            <person name="Alvarado L."/>
            <person name="Arachchi H.M."/>
            <person name="Berlin A."/>
            <person name="Chapman S.B."/>
            <person name="Gearin G."/>
            <person name="Goldberg J."/>
            <person name="Griggs A."/>
            <person name="Gujja S."/>
            <person name="Hansen M."/>
            <person name="Heiman D."/>
            <person name="Howarth C."/>
            <person name="Larimer J."/>
            <person name="Lui A."/>
            <person name="MacDonald P.J.P."/>
            <person name="McCowen C."/>
            <person name="Montmayeur A."/>
            <person name="Murphy C."/>
            <person name="Neiman D."/>
            <person name="Pearson M."/>
            <person name="Priest M."/>
            <person name="Roberts A."/>
            <person name="Saif S."/>
            <person name="Shea T."/>
            <person name="Sisk P."/>
            <person name="Stolte C."/>
            <person name="Sykes S."/>
            <person name="Wortman J."/>
            <person name="Nusbaum C."/>
            <person name="Birren B."/>
        </authorList>
    </citation>
    <scope>NUCLEOTIDE SEQUENCE [LARGE SCALE GENOMIC DNA]</scope>
    <source>
        <strain evidence="2 3">YIT 12061</strain>
    </source>
</reference>
<dbReference type="RefSeq" id="WP_009138044.1">
    <property type="nucleotide sequence ID" value="NZ_JH594598.1"/>
</dbReference>
<dbReference type="Proteomes" id="UP000004892">
    <property type="component" value="Unassembled WGS sequence"/>
</dbReference>
<keyword evidence="1" id="KW-0812">Transmembrane</keyword>
<dbReference type="HOGENOM" id="CLU_1531017_0_0_10"/>
<evidence type="ECO:0000313" key="2">
    <source>
        <dbReference type="EMBL" id="EHP45260.1"/>
    </source>
</evidence>
<sequence>MKDLQNIRLLPITVILLIAFNIMNLIQFFAVAEIISDSPVLFLVLIVIALLFISSVLFVLHKPVGWIILSSWFLVEFCLSITGLFLLGTELIGIWIVIDLLCYASYFHPSVWGIFFSDRQKMGKGFQLSFLIALASILLLLFCLSFSYGSHLIRTLLAVCVWRTVVGIYNMTKNK</sequence>
<accession>H1DKW5</accession>
<dbReference type="AlphaFoldDB" id="H1DKW5"/>
<protein>
    <submittedName>
        <fullName evidence="2">Uncharacterized protein</fullName>
    </submittedName>
</protein>
<keyword evidence="1" id="KW-0472">Membrane</keyword>
<keyword evidence="3" id="KW-1185">Reference proteome</keyword>
<feature type="transmembrane region" description="Helical" evidence="1">
    <location>
        <begin position="92"/>
        <end position="116"/>
    </location>
</feature>